<feature type="domain" description="DUF4216" evidence="1">
    <location>
        <begin position="76"/>
        <end position="147"/>
    </location>
</feature>
<accession>A0A9P0Z5V6</accession>
<comment type="caution">
    <text evidence="2">The sequence shown here is derived from an EMBL/GenBank/DDBJ whole genome shotgun (WGS) entry which is preliminary data.</text>
</comment>
<name>A0A9P0Z5V6_CUSEU</name>
<dbReference type="PANTHER" id="PTHR48258">
    <property type="entry name" value="DUF4218 DOMAIN-CONTAINING PROTEIN-RELATED"/>
    <property type="match status" value="1"/>
</dbReference>
<proteinExistence type="predicted"/>
<dbReference type="OrthoDB" id="1878503at2759"/>
<protein>
    <recommendedName>
        <fullName evidence="1">DUF4216 domain-containing protein</fullName>
    </recommendedName>
</protein>
<dbReference type="Pfam" id="PF13952">
    <property type="entry name" value="DUF4216"/>
    <property type="match status" value="1"/>
</dbReference>
<dbReference type="Proteomes" id="UP001152484">
    <property type="component" value="Unassembled WGS sequence"/>
</dbReference>
<reference evidence="2" key="1">
    <citation type="submission" date="2022-07" db="EMBL/GenBank/DDBJ databases">
        <authorList>
            <person name="Macas J."/>
            <person name="Novak P."/>
            <person name="Neumann P."/>
        </authorList>
    </citation>
    <scope>NUCLEOTIDE SEQUENCE</scope>
</reference>
<evidence type="ECO:0000313" key="3">
    <source>
        <dbReference type="Proteomes" id="UP001152484"/>
    </source>
</evidence>
<evidence type="ECO:0000313" key="2">
    <source>
        <dbReference type="EMBL" id="CAH9090464.1"/>
    </source>
</evidence>
<gene>
    <name evidence="2" type="ORF">CEURO_LOCUS11250</name>
</gene>
<dbReference type="EMBL" id="CAMAPE010000024">
    <property type="protein sequence ID" value="CAH9090464.1"/>
    <property type="molecule type" value="Genomic_DNA"/>
</dbReference>
<dbReference type="AlphaFoldDB" id="A0A9P0Z5V6"/>
<dbReference type="InterPro" id="IPR025312">
    <property type="entry name" value="DUF4216"/>
</dbReference>
<evidence type="ECO:0000259" key="1">
    <source>
        <dbReference type="Pfam" id="PF13952"/>
    </source>
</evidence>
<sequence length="214" mass="24796">MAILRVNGDPVASDDLYSLSQLPDDRYTIWQSCIVNGVRFRCKECDDKFKTQCSGVCTGDDNGDTIYYGVLLEILELDFILGRKVFMFRCKWYNTDPKGRTMVVNYKLTSVDTSSQWYTEDPFILATQARQLFYLDDKALGKNWMVVQKVNHRCIYDIPEHDANVDASDDIFQEEDASFPWLVLKEVDIVHKLDVVGFLLKINMLLKSFEQFIP</sequence>
<organism evidence="2 3">
    <name type="scientific">Cuscuta europaea</name>
    <name type="common">European dodder</name>
    <dbReference type="NCBI Taxonomy" id="41803"/>
    <lineage>
        <taxon>Eukaryota</taxon>
        <taxon>Viridiplantae</taxon>
        <taxon>Streptophyta</taxon>
        <taxon>Embryophyta</taxon>
        <taxon>Tracheophyta</taxon>
        <taxon>Spermatophyta</taxon>
        <taxon>Magnoliopsida</taxon>
        <taxon>eudicotyledons</taxon>
        <taxon>Gunneridae</taxon>
        <taxon>Pentapetalae</taxon>
        <taxon>asterids</taxon>
        <taxon>lamiids</taxon>
        <taxon>Solanales</taxon>
        <taxon>Convolvulaceae</taxon>
        <taxon>Cuscuteae</taxon>
        <taxon>Cuscuta</taxon>
        <taxon>Cuscuta subgen. Cuscuta</taxon>
    </lineage>
</organism>
<keyword evidence="3" id="KW-1185">Reference proteome</keyword>
<dbReference type="PANTHER" id="PTHR48258:SF6">
    <property type="entry name" value="LEUCINE-RICH REPEAT DOMAIN, L DOMAIN-CONTAINING PROTEIN"/>
    <property type="match status" value="1"/>
</dbReference>